<dbReference type="InterPro" id="IPR011004">
    <property type="entry name" value="Trimer_LpxA-like_sf"/>
</dbReference>
<dbReference type="PANTHER" id="PTHR43300:SF7">
    <property type="entry name" value="UDP-N-ACETYLBACILLOSAMINE N-ACETYLTRANSFERASE"/>
    <property type="match status" value="1"/>
</dbReference>
<dbReference type="Pfam" id="PF17836">
    <property type="entry name" value="PglD_N"/>
    <property type="match status" value="1"/>
</dbReference>
<dbReference type="RefSeq" id="WP_019599454.1">
    <property type="nucleotide sequence ID" value="NZ_FNQC01000005.1"/>
</dbReference>
<dbReference type="EMBL" id="FNQC01000005">
    <property type="protein sequence ID" value="SDZ05846.1"/>
    <property type="molecule type" value="Genomic_DNA"/>
</dbReference>
<dbReference type="CDD" id="cd03360">
    <property type="entry name" value="LbH_AT_putative"/>
    <property type="match status" value="1"/>
</dbReference>
<accession>A0A1H3PXM8</accession>
<dbReference type="SUPFAM" id="SSF51161">
    <property type="entry name" value="Trimeric LpxA-like enzymes"/>
    <property type="match status" value="1"/>
</dbReference>
<dbReference type="InterPro" id="IPR001451">
    <property type="entry name" value="Hexapep"/>
</dbReference>
<dbReference type="Gene3D" id="3.40.50.20">
    <property type="match status" value="1"/>
</dbReference>
<proteinExistence type="inferred from homology"/>
<dbReference type="Proteomes" id="UP000199663">
    <property type="component" value="Unassembled WGS sequence"/>
</dbReference>
<evidence type="ECO:0000259" key="2">
    <source>
        <dbReference type="Pfam" id="PF17836"/>
    </source>
</evidence>
<sequence length="221" mass="24339">MTGDIKDVIIIGTGGHSAELDDYIYFDNEKRGSINKLHVKGFLDDDVSKYHAYKLSAPFLGTISAHKVDHKCCYLIGIANLQFRKSIIERFLIEGAEFISFVHPDAYISRSAKIGIGVVIAPNVTLGPNTEIGDFTMVNSRCSIGHDSKVGKYNFLSPNVCLSGNTIVGDENMFGINAATIPAIEIGNRNKIMAGMTISQSVKDDEVVFYRFKERIIAIQK</sequence>
<name>A0A1H3PXM8_9BACT</name>
<dbReference type="Gene3D" id="2.160.10.10">
    <property type="entry name" value="Hexapeptide repeat proteins"/>
    <property type="match status" value="1"/>
</dbReference>
<dbReference type="Pfam" id="PF00132">
    <property type="entry name" value="Hexapep"/>
    <property type="match status" value="1"/>
</dbReference>
<reference evidence="3 4" key="1">
    <citation type="submission" date="2016-10" db="EMBL/GenBank/DDBJ databases">
        <authorList>
            <person name="Varghese N."/>
            <person name="Submissions S."/>
        </authorList>
    </citation>
    <scope>NUCLEOTIDE SEQUENCE [LARGE SCALE GENOMIC DNA]</scope>
    <source>
        <strain evidence="3 4">DSM 17997</strain>
    </source>
</reference>
<organism evidence="3 4">
    <name type="scientific">Rhodonellum ikkaensis</name>
    <dbReference type="NCBI Taxonomy" id="336829"/>
    <lineage>
        <taxon>Bacteria</taxon>
        <taxon>Pseudomonadati</taxon>
        <taxon>Bacteroidota</taxon>
        <taxon>Cytophagia</taxon>
        <taxon>Cytophagales</taxon>
        <taxon>Cytophagaceae</taxon>
        <taxon>Rhodonellum</taxon>
    </lineage>
</organism>
<gene>
    <name evidence="3" type="ORF">SAMN05444412_10587</name>
</gene>
<comment type="similarity">
    <text evidence="1">Belongs to the transferase hexapeptide repeat family.</text>
</comment>
<keyword evidence="4" id="KW-1185">Reference proteome</keyword>
<dbReference type="InterPro" id="IPR050179">
    <property type="entry name" value="Trans_hexapeptide_repeat"/>
</dbReference>
<dbReference type="InterPro" id="IPR041561">
    <property type="entry name" value="PglD_N"/>
</dbReference>
<evidence type="ECO:0000313" key="3">
    <source>
        <dbReference type="EMBL" id="SDZ05846.1"/>
    </source>
</evidence>
<protein>
    <submittedName>
        <fullName evidence="3">Sugar O-acyltransferase, sialic acid O-acetyltransferase NeuD family</fullName>
    </submittedName>
</protein>
<feature type="domain" description="PglD N-terminal" evidence="2">
    <location>
        <begin position="8"/>
        <end position="91"/>
    </location>
</feature>
<evidence type="ECO:0000313" key="4">
    <source>
        <dbReference type="Proteomes" id="UP000199663"/>
    </source>
</evidence>
<dbReference type="PANTHER" id="PTHR43300">
    <property type="entry name" value="ACETYLTRANSFERASE"/>
    <property type="match status" value="1"/>
</dbReference>
<evidence type="ECO:0000256" key="1">
    <source>
        <dbReference type="ARBA" id="ARBA00007274"/>
    </source>
</evidence>
<comment type="caution">
    <text evidence="3">The sequence shown here is derived from an EMBL/GenBank/DDBJ whole genome shotgun (WGS) entry which is preliminary data.</text>
</comment>
<dbReference type="InterPro" id="IPR020019">
    <property type="entry name" value="AcTrfase_PglD-like"/>
</dbReference>